<evidence type="ECO:0000313" key="3">
    <source>
        <dbReference type="Proteomes" id="UP001634393"/>
    </source>
</evidence>
<keyword evidence="3" id="KW-1185">Reference proteome</keyword>
<accession>A0ABD3UPP1</accession>
<proteinExistence type="predicted"/>
<dbReference type="PANTHER" id="PTHR35483:SF1">
    <property type="entry name" value="GLYCINE-RICH PROTEIN-RELATED"/>
    <property type="match status" value="1"/>
</dbReference>
<comment type="caution">
    <text evidence="2">The sequence shown here is derived from an EMBL/GenBank/DDBJ whole genome shotgun (WGS) entry which is preliminary data.</text>
</comment>
<gene>
    <name evidence="2" type="ORF">ACJIZ3_013356</name>
</gene>
<dbReference type="Proteomes" id="UP001634393">
    <property type="component" value="Unassembled WGS sequence"/>
</dbReference>
<organism evidence="2 3">
    <name type="scientific">Penstemon smallii</name>
    <dbReference type="NCBI Taxonomy" id="265156"/>
    <lineage>
        <taxon>Eukaryota</taxon>
        <taxon>Viridiplantae</taxon>
        <taxon>Streptophyta</taxon>
        <taxon>Embryophyta</taxon>
        <taxon>Tracheophyta</taxon>
        <taxon>Spermatophyta</taxon>
        <taxon>Magnoliopsida</taxon>
        <taxon>eudicotyledons</taxon>
        <taxon>Gunneridae</taxon>
        <taxon>Pentapetalae</taxon>
        <taxon>asterids</taxon>
        <taxon>lamiids</taxon>
        <taxon>Lamiales</taxon>
        <taxon>Plantaginaceae</taxon>
        <taxon>Cheloneae</taxon>
        <taxon>Penstemon</taxon>
    </lineage>
</organism>
<feature type="compositionally biased region" description="Gly residues" evidence="1">
    <location>
        <begin position="106"/>
        <end position="125"/>
    </location>
</feature>
<protein>
    <submittedName>
        <fullName evidence="2">Uncharacterized protein</fullName>
    </submittedName>
</protein>
<name>A0ABD3UPP1_9LAMI</name>
<dbReference type="PANTHER" id="PTHR35483">
    <property type="entry name" value="NUCLEUSENVELOPE PROTEIN"/>
    <property type="match status" value="1"/>
</dbReference>
<feature type="region of interest" description="Disordered" evidence="1">
    <location>
        <begin position="105"/>
        <end position="130"/>
    </location>
</feature>
<reference evidence="2 3" key="1">
    <citation type="submission" date="2024-12" db="EMBL/GenBank/DDBJ databases">
        <title>The unique morphological basis and parallel evolutionary history of personate flowers in Penstemon.</title>
        <authorList>
            <person name="Depatie T.H."/>
            <person name="Wessinger C.A."/>
        </authorList>
    </citation>
    <scope>NUCLEOTIDE SEQUENCE [LARGE SCALE GENOMIC DNA]</scope>
    <source>
        <strain evidence="2">WTNN_2</strain>
        <tissue evidence="2">Leaf</tissue>
    </source>
</reference>
<evidence type="ECO:0000313" key="2">
    <source>
        <dbReference type="EMBL" id="KAL3851474.1"/>
    </source>
</evidence>
<sequence length="241" mass="27573">MSCINIVGCQFSCSPSAFAVRAFQLNKESIYLGTKLHKIPRKLTYATSRYQQTAPVCLFGGKDKSENGNEGSPWKALEKVMGNFKKSPSVEDLLKQQIQKQEYYDGGDGGGDGGGGGGAGGGDGFGEAEDESLSGKWDEFVQVFLATLGFVFLYIYIIEGEEITVLAKDLTKFLFKRQMSIRLRRLMSQWKRFFQRMREEEYYDPYWLEREILYTPTWYDSPAKYRYIIKNFLNSEDEDDD</sequence>
<dbReference type="EMBL" id="JBJXBP010000001">
    <property type="protein sequence ID" value="KAL3851474.1"/>
    <property type="molecule type" value="Genomic_DNA"/>
</dbReference>
<evidence type="ECO:0000256" key="1">
    <source>
        <dbReference type="SAM" id="MobiDB-lite"/>
    </source>
</evidence>
<dbReference type="AlphaFoldDB" id="A0ABD3UPP1"/>